<sequence length="162" mass="17478">MAAINIDLSGIAQQIAAAVKQAVEKAAVASQPSFDIRAQIMANAQYLWPCARTYWLFQHPEHAIEATKSMSLIIQGTASNNTIRAQVVTSSSETDGCTHVAVFLEGNATNSPEEALDLLLKTTMSMIERDEDVGFEFAGGDAEYVENSGRMEVPAGRCDHCP</sequence>
<accession>A0AAN7WDC4</accession>
<reference evidence="1" key="1">
    <citation type="submission" date="2023-08" db="EMBL/GenBank/DDBJ databases">
        <title>Black Yeasts Isolated from many extreme environments.</title>
        <authorList>
            <person name="Coleine C."/>
            <person name="Stajich J.E."/>
            <person name="Selbmann L."/>
        </authorList>
    </citation>
    <scope>NUCLEOTIDE SEQUENCE</scope>
    <source>
        <strain evidence="1">CCFEE 5810</strain>
    </source>
</reference>
<evidence type="ECO:0000313" key="1">
    <source>
        <dbReference type="EMBL" id="KAK5703093.1"/>
    </source>
</evidence>
<dbReference type="EMBL" id="JAVRQU010000005">
    <property type="protein sequence ID" value="KAK5703093.1"/>
    <property type="molecule type" value="Genomic_DNA"/>
</dbReference>
<protein>
    <submittedName>
        <fullName evidence="1">Uncharacterized protein</fullName>
    </submittedName>
</protein>
<name>A0AAN7WDC4_9PEZI</name>
<proteinExistence type="predicted"/>
<dbReference type="Proteomes" id="UP001310594">
    <property type="component" value="Unassembled WGS sequence"/>
</dbReference>
<dbReference type="AlphaFoldDB" id="A0AAN7WDC4"/>
<organism evidence="1 2">
    <name type="scientific">Elasticomyces elasticus</name>
    <dbReference type="NCBI Taxonomy" id="574655"/>
    <lineage>
        <taxon>Eukaryota</taxon>
        <taxon>Fungi</taxon>
        <taxon>Dikarya</taxon>
        <taxon>Ascomycota</taxon>
        <taxon>Pezizomycotina</taxon>
        <taxon>Dothideomycetes</taxon>
        <taxon>Dothideomycetidae</taxon>
        <taxon>Mycosphaerellales</taxon>
        <taxon>Teratosphaeriaceae</taxon>
        <taxon>Elasticomyces</taxon>
    </lineage>
</organism>
<gene>
    <name evidence="1" type="ORF">LTR97_004042</name>
</gene>
<evidence type="ECO:0000313" key="2">
    <source>
        <dbReference type="Proteomes" id="UP001310594"/>
    </source>
</evidence>
<comment type="caution">
    <text evidence="1">The sequence shown here is derived from an EMBL/GenBank/DDBJ whole genome shotgun (WGS) entry which is preliminary data.</text>
</comment>